<proteinExistence type="predicted"/>
<organism evidence="1 2">
    <name type="scientific">Reticulibacter mediterranei</name>
    <dbReference type="NCBI Taxonomy" id="2778369"/>
    <lineage>
        <taxon>Bacteria</taxon>
        <taxon>Bacillati</taxon>
        <taxon>Chloroflexota</taxon>
        <taxon>Ktedonobacteria</taxon>
        <taxon>Ktedonobacterales</taxon>
        <taxon>Reticulibacteraceae</taxon>
        <taxon>Reticulibacter</taxon>
    </lineage>
</organism>
<dbReference type="EMBL" id="BNJK01000001">
    <property type="protein sequence ID" value="GHO97233.1"/>
    <property type="molecule type" value="Genomic_DNA"/>
</dbReference>
<evidence type="ECO:0000313" key="1">
    <source>
        <dbReference type="EMBL" id="GHO97233.1"/>
    </source>
</evidence>
<dbReference type="AlphaFoldDB" id="A0A8J3INC7"/>
<reference evidence="1" key="1">
    <citation type="submission" date="2020-10" db="EMBL/GenBank/DDBJ databases">
        <title>Taxonomic study of unclassified bacteria belonging to the class Ktedonobacteria.</title>
        <authorList>
            <person name="Yabe S."/>
            <person name="Wang C.M."/>
            <person name="Zheng Y."/>
            <person name="Sakai Y."/>
            <person name="Cavaletti L."/>
            <person name="Monciardini P."/>
            <person name="Donadio S."/>
        </authorList>
    </citation>
    <scope>NUCLEOTIDE SEQUENCE</scope>
    <source>
        <strain evidence="1">ID150040</strain>
    </source>
</reference>
<accession>A0A8J3INC7</accession>
<dbReference type="Proteomes" id="UP000597444">
    <property type="component" value="Unassembled WGS sequence"/>
</dbReference>
<keyword evidence="2" id="KW-1185">Reference proteome</keyword>
<name>A0A8J3INC7_9CHLR</name>
<sequence>MGNNVGQDFAASFASSGQDECVALHRQIHRWIAQSKELMARLDAGKPWFLLPFGHPTEEDLHRLV</sequence>
<gene>
    <name evidence="1" type="ORF">KSF_072810</name>
</gene>
<protein>
    <submittedName>
        <fullName evidence="1">Uncharacterized protein</fullName>
    </submittedName>
</protein>
<comment type="caution">
    <text evidence="1">The sequence shown here is derived from an EMBL/GenBank/DDBJ whole genome shotgun (WGS) entry which is preliminary data.</text>
</comment>
<evidence type="ECO:0000313" key="2">
    <source>
        <dbReference type="Proteomes" id="UP000597444"/>
    </source>
</evidence>